<evidence type="ECO:0000259" key="1">
    <source>
        <dbReference type="Pfam" id="PF02470"/>
    </source>
</evidence>
<dbReference type="GO" id="GO:0005576">
    <property type="term" value="C:extracellular region"/>
    <property type="evidence" value="ECO:0007669"/>
    <property type="project" value="TreeGrafter"/>
</dbReference>
<dbReference type="PANTHER" id="PTHR33371:SF18">
    <property type="entry name" value="MCE-FAMILY PROTEIN MCE3C"/>
    <property type="match status" value="1"/>
</dbReference>
<reference evidence="2 3" key="1">
    <citation type="submission" date="2011-12" db="EMBL/GenBank/DDBJ databases">
        <title>Whole genome shotgun sequence of Gordonia effusa NBRC 100432.</title>
        <authorList>
            <person name="Yoshida I."/>
            <person name="Takarada H."/>
            <person name="Hosoyama A."/>
            <person name="Tsuchikane K."/>
            <person name="Katsumata H."/>
            <person name="Yamazaki S."/>
            <person name="Fujita N."/>
        </authorList>
    </citation>
    <scope>NUCLEOTIDE SEQUENCE [LARGE SCALE GENOMIC DNA]</scope>
    <source>
        <strain evidence="2 3">NBRC 100432</strain>
    </source>
</reference>
<dbReference type="STRING" id="1077974.GOEFS_020_00250"/>
<evidence type="ECO:0000313" key="3">
    <source>
        <dbReference type="Proteomes" id="UP000035034"/>
    </source>
</evidence>
<sequence>MVIVVAIGASVLYVRPPGEARYSALMAESGGVKSGDEVRIAGVPVGKVLDVGIAGDRVRLDFSVKDTYSLGAQTSIAVRMLTPVGGLYLALLPDGAAPLREPVPPQRVALPYTVGALIESGHRVSSGLDADALRESTTELAQTMAGSPGAIRSILTHTRGVIDLFAAQKKSVEDMLSLSNEYVTEINGNKEVLLELLRGYAAMGPALMSRRAMSQQFADDLLTVLGKVFEFLGGPWQTTLEPMVLPLEDSIEQLNLTRDKLTALFGQMRTATRALAAMVGPEGQAVVDQQETLVDLSAVCLPVPGRSC</sequence>
<dbReference type="EMBL" id="BAEH01000020">
    <property type="protein sequence ID" value="GAB17161.1"/>
    <property type="molecule type" value="Genomic_DNA"/>
</dbReference>
<dbReference type="InterPro" id="IPR003399">
    <property type="entry name" value="Mce/MlaD"/>
</dbReference>
<organism evidence="2 3">
    <name type="scientific">Gordonia effusa NBRC 100432</name>
    <dbReference type="NCBI Taxonomy" id="1077974"/>
    <lineage>
        <taxon>Bacteria</taxon>
        <taxon>Bacillati</taxon>
        <taxon>Actinomycetota</taxon>
        <taxon>Actinomycetes</taxon>
        <taxon>Mycobacteriales</taxon>
        <taxon>Gordoniaceae</taxon>
        <taxon>Gordonia</taxon>
    </lineage>
</organism>
<dbReference type="InterPro" id="IPR052336">
    <property type="entry name" value="MlaD_Phospholipid_Transporter"/>
</dbReference>
<dbReference type="Pfam" id="PF02470">
    <property type="entry name" value="MlaD"/>
    <property type="match status" value="1"/>
</dbReference>
<feature type="domain" description="Mce/MlaD" evidence="1">
    <location>
        <begin position="21"/>
        <end position="93"/>
    </location>
</feature>
<name>H0QWG0_9ACTN</name>
<dbReference type="AlphaFoldDB" id="H0QWG0"/>
<dbReference type="Proteomes" id="UP000035034">
    <property type="component" value="Unassembled WGS sequence"/>
</dbReference>
<comment type="caution">
    <text evidence="2">The sequence shown here is derived from an EMBL/GenBank/DDBJ whole genome shotgun (WGS) entry which is preliminary data.</text>
</comment>
<protein>
    <submittedName>
        <fullName evidence="2">Mce family protein</fullName>
    </submittedName>
</protein>
<gene>
    <name evidence="2" type="primary">mceC</name>
    <name evidence="2" type="ORF">GOEFS_020_00250</name>
</gene>
<keyword evidence="3" id="KW-1185">Reference proteome</keyword>
<dbReference type="PANTHER" id="PTHR33371">
    <property type="entry name" value="INTERMEMBRANE PHOSPHOLIPID TRANSPORT SYSTEM BINDING PROTEIN MLAD-RELATED"/>
    <property type="match status" value="1"/>
</dbReference>
<dbReference type="eggNOG" id="COG1463">
    <property type="taxonomic scope" value="Bacteria"/>
</dbReference>
<evidence type="ECO:0000313" key="2">
    <source>
        <dbReference type="EMBL" id="GAB17161.1"/>
    </source>
</evidence>
<proteinExistence type="predicted"/>
<accession>H0QWG0</accession>